<dbReference type="HAMAP" id="MF_00033">
    <property type="entry name" value="MurG"/>
    <property type="match status" value="1"/>
</dbReference>
<evidence type="ECO:0000259" key="11">
    <source>
        <dbReference type="Pfam" id="PF03033"/>
    </source>
</evidence>
<dbReference type="InterPro" id="IPR006009">
    <property type="entry name" value="GlcNAc_MurG"/>
</dbReference>
<reference evidence="13 14" key="1">
    <citation type="submission" date="2020-03" db="EMBL/GenBank/DDBJ databases">
        <title>Whole genome shotgun sequence of Phytohabitans houttuyneae NBRC 108639.</title>
        <authorList>
            <person name="Komaki H."/>
            <person name="Tamura T."/>
        </authorList>
    </citation>
    <scope>NUCLEOTIDE SEQUENCE [LARGE SCALE GENOMIC DNA]</scope>
    <source>
        <strain evidence="13 14">NBRC 108639</strain>
    </source>
</reference>
<keyword evidence="3 10" id="KW-0328">Glycosyltransferase</keyword>
<sequence length="369" mass="39435">MGVLRSVVLAGGGTGGHIYPLLAFADCLRRHDPHVRITCVGTPKGLENELIPPHGYDLRQIPAYQLPRSLNMNLLRTPDRMWRSARAAGKVLEDVRADAVIGFGGYVSVPAYLAAWRRELPIVIHEVNVPPGVANRMGMKFTKHVAVGFPHQPVQSESLRGARVVGVPLRRSITALDRSAARDAARAHFGLRPDLPVLFVSGGSQGARSINLAVIGAAKELARAGVQVLHVIGARNEAVSPPSDLPVPYVTLPYLSEMELGYAAADLMLCRGGAMTCAEVAALGLPAVYVPYPHSNQEQKRNALPVVEAGGGLLVDDAELSPDWIERTVVPLARDPQRLAAMGAAAAAYGRRDGDEALLDFVYEAVAAQ</sequence>
<evidence type="ECO:0000256" key="8">
    <source>
        <dbReference type="ARBA" id="ARBA00023306"/>
    </source>
</evidence>
<keyword evidence="6 10" id="KW-0573">Peptidoglycan synthesis</keyword>
<keyword evidence="9 10" id="KW-0961">Cell wall biogenesis/degradation</keyword>
<feature type="binding site" evidence="10">
    <location>
        <begin position="14"/>
        <end position="16"/>
    </location>
    <ligand>
        <name>UDP-N-acetyl-alpha-D-glucosamine</name>
        <dbReference type="ChEBI" id="CHEBI:57705"/>
    </ligand>
</feature>
<keyword evidence="4 10" id="KW-0808">Transferase</keyword>
<accession>A0A6V8K0F0</accession>
<dbReference type="GO" id="GO:0071555">
    <property type="term" value="P:cell wall organization"/>
    <property type="evidence" value="ECO:0007669"/>
    <property type="project" value="UniProtKB-KW"/>
</dbReference>
<comment type="subcellular location">
    <subcellularLocation>
        <location evidence="10">Cell membrane</location>
        <topology evidence="10">Peripheral membrane protein</topology>
        <orientation evidence="10">Cytoplasmic side</orientation>
    </subcellularLocation>
</comment>
<name>A0A6V8K0F0_9ACTN</name>
<dbReference type="Pfam" id="PF04101">
    <property type="entry name" value="Glyco_tran_28_C"/>
    <property type="match status" value="1"/>
</dbReference>
<dbReference type="GO" id="GO:0005886">
    <property type="term" value="C:plasma membrane"/>
    <property type="evidence" value="ECO:0007669"/>
    <property type="project" value="UniProtKB-SubCell"/>
</dbReference>
<evidence type="ECO:0000256" key="1">
    <source>
        <dbReference type="ARBA" id="ARBA00022475"/>
    </source>
</evidence>
<evidence type="ECO:0000313" key="13">
    <source>
        <dbReference type="EMBL" id="GFJ77030.1"/>
    </source>
</evidence>
<evidence type="ECO:0000256" key="2">
    <source>
        <dbReference type="ARBA" id="ARBA00022618"/>
    </source>
</evidence>
<evidence type="ECO:0000259" key="12">
    <source>
        <dbReference type="Pfam" id="PF04101"/>
    </source>
</evidence>
<dbReference type="EC" id="2.4.1.227" evidence="10"/>
<feature type="binding site" evidence="10">
    <location>
        <position position="204"/>
    </location>
    <ligand>
        <name>UDP-N-acetyl-alpha-D-glucosamine</name>
        <dbReference type="ChEBI" id="CHEBI:57705"/>
    </ligand>
</feature>
<gene>
    <name evidence="10 13" type="primary">murG</name>
    <name evidence="13" type="ORF">Phou_012100</name>
</gene>
<dbReference type="PANTHER" id="PTHR21015">
    <property type="entry name" value="UDP-N-ACETYLGLUCOSAMINE--N-ACETYLMURAMYL-(PENTAPEPTIDE) PYROPHOSPHORYL-UNDECAPRENOL N-ACETYLGLUCOSAMINE TRANSFERASE 1"/>
    <property type="match status" value="1"/>
</dbReference>
<dbReference type="GO" id="GO:0009252">
    <property type="term" value="P:peptidoglycan biosynthetic process"/>
    <property type="evidence" value="ECO:0007669"/>
    <property type="project" value="UniProtKB-UniRule"/>
</dbReference>
<dbReference type="EMBL" id="BLPF01000001">
    <property type="protein sequence ID" value="GFJ77030.1"/>
    <property type="molecule type" value="Genomic_DNA"/>
</dbReference>
<evidence type="ECO:0000256" key="10">
    <source>
        <dbReference type="HAMAP-Rule" id="MF_00033"/>
    </source>
</evidence>
<dbReference type="GO" id="GO:0050511">
    <property type="term" value="F:undecaprenyldiphospho-muramoylpentapeptide beta-N-acetylglucosaminyltransferase activity"/>
    <property type="evidence" value="ECO:0007669"/>
    <property type="project" value="UniProtKB-UniRule"/>
</dbReference>
<dbReference type="AlphaFoldDB" id="A0A6V8K0F0"/>
<organism evidence="13 14">
    <name type="scientific">Phytohabitans houttuyneae</name>
    <dbReference type="NCBI Taxonomy" id="1076126"/>
    <lineage>
        <taxon>Bacteria</taxon>
        <taxon>Bacillati</taxon>
        <taxon>Actinomycetota</taxon>
        <taxon>Actinomycetes</taxon>
        <taxon>Micromonosporales</taxon>
        <taxon>Micromonosporaceae</taxon>
    </lineage>
</organism>
<keyword evidence="14" id="KW-1185">Reference proteome</keyword>
<proteinExistence type="inferred from homology"/>
<dbReference type="Pfam" id="PF03033">
    <property type="entry name" value="Glyco_transf_28"/>
    <property type="match status" value="1"/>
</dbReference>
<feature type="binding site" evidence="10">
    <location>
        <position position="170"/>
    </location>
    <ligand>
        <name>UDP-N-acetyl-alpha-D-glucosamine</name>
        <dbReference type="ChEBI" id="CHEBI:57705"/>
    </ligand>
</feature>
<dbReference type="PANTHER" id="PTHR21015:SF22">
    <property type="entry name" value="GLYCOSYLTRANSFERASE"/>
    <property type="match status" value="1"/>
</dbReference>
<comment type="caution">
    <text evidence="13">The sequence shown here is derived from an EMBL/GenBank/DDBJ whole genome shotgun (WGS) entry which is preliminary data.</text>
</comment>
<comment type="caution">
    <text evidence="10">Lacks conserved residue(s) required for the propagation of feature annotation.</text>
</comment>
<dbReference type="UniPathway" id="UPA00219"/>
<evidence type="ECO:0000256" key="4">
    <source>
        <dbReference type="ARBA" id="ARBA00022679"/>
    </source>
</evidence>
<evidence type="ECO:0000256" key="7">
    <source>
        <dbReference type="ARBA" id="ARBA00023136"/>
    </source>
</evidence>
<evidence type="ECO:0000256" key="3">
    <source>
        <dbReference type="ARBA" id="ARBA00022676"/>
    </source>
</evidence>
<dbReference type="SUPFAM" id="SSF53756">
    <property type="entry name" value="UDP-Glycosyltransferase/glycogen phosphorylase"/>
    <property type="match status" value="1"/>
</dbReference>
<evidence type="ECO:0000313" key="14">
    <source>
        <dbReference type="Proteomes" id="UP000482800"/>
    </source>
</evidence>
<dbReference type="GO" id="GO:0005975">
    <property type="term" value="P:carbohydrate metabolic process"/>
    <property type="evidence" value="ECO:0007669"/>
    <property type="project" value="InterPro"/>
</dbReference>
<feature type="binding site" evidence="10">
    <location>
        <position position="128"/>
    </location>
    <ligand>
        <name>UDP-N-acetyl-alpha-D-glucosamine</name>
        <dbReference type="ChEBI" id="CHEBI:57705"/>
    </ligand>
</feature>
<dbReference type="InterPro" id="IPR007235">
    <property type="entry name" value="Glyco_trans_28_C"/>
</dbReference>
<keyword evidence="7 10" id="KW-0472">Membrane</keyword>
<dbReference type="NCBIfam" id="TIGR01133">
    <property type="entry name" value="murG"/>
    <property type="match status" value="1"/>
</dbReference>
<dbReference type="Gene3D" id="3.40.50.2000">
    <property type="entry name" value="Glycogen Phosphorylase B"/>
    <property type="match status" value="2"/>
</dbReference>
<dbReference type="GO" id="GO:0008360">
    <property type="term" value="P:regulation of cell shape"/>
    <property type="evidence" value="ECO:0007669"/>
    <property type="project" value="UniProtKB-KW"/>
</dbReference>
<dbReference type="CDD" id="cd03785">
    <property type="entry name" value="GT28_MurG"/>
    <property type="match status" value="1"/>
</dbReference>
<evidence type="ECO:0000256" key="5">
    <source>
        <dbReference type="ARBA" id="ARBA00022960"/>
    </source>
</evidence>
<dbReference type="GO" id="GO:0051301">
    <property type="term" value="P:cell division"/>
    <property type="evidence" value="ECO:0007669"/>
    <property type="project" value="UniProtKB-KW"/>
</dbReference>
<feature type="domain" description="Glycosyl transferase family 28 C-terminal" evidence="12">
    <location>
        <begin position="197"/>
        <end position="355"/>
    </location>
</feature>
<keyword evidence="1 10" id="KW-1003">Cell membrane</keyword>
<dbReference type="RefSeq" id="WP_173054239.1">
    <property type="nucleotide sequence ID" value="NZ_BAABGO010000005.1"/>
</dbReference>
<feature type="domain" description="Glycosyltransferase family 28 N-terminal" evidence="11">
    <location>
        <begin position="7"/>
        <end position="146"/>
    </location>
</feature>
<dbReference type="InterPro" id="IPR004276">
    <property type="entry name" value="GlycoTrans_28_N"/>
</dbReference>
<protein>
    <recommendedName>
        <fullName evidence="10">UDP-N-acetylglucosamine--N-acetylmuramyl-(pentapeptide) pyrophosphoryl-undecaprenol N-acetylglucosamine transferase</fullName>
        <ecNumber evidence="10">2.4.1.227</ecNumber>
    </recommendedName>
    <alternativeName>
        <fullName evidence="10">Undecaprenyl-PP-MurNAc-pentapeptide-UDPGlcNAc GlcNAc transferase</fullName>
    </alternativeName>
</protein>
<evidence type="ECO:0000256" key="9">
    <source>
        <dbReference type="ARBA" id="ARBA00023316"/>
    </source>
</evidence>
<feature type="binding site" evidence="10">
    <location>
        <position position="299"/>
    </location>
    <ligand>
        <name>UDP-N-acetyl-alpha-D-glucosamine</name>
        <dbReference type="ChEBI" id="CHEBI:57705"/>
    </ligand>
</feature>
<evidence type="ECO:0000256" key="6">
    <source>
        <dbReference type="ARBA" id="ARBA00022984"/>
    </source>
</evidence>
<comment type="catalytic activity">
    <reaction evidence="10">
        <text>di-trans,octa-cis-undecaprenyl diphospho-N-acetyl-alpha-D-muramoyl-L-alanyl-D-glutamyl-meso-2,6-diaminopimeloyl-D-alanyl-D-alanine + UDP-N-acetyl-alpha-D-glucosamine = di-trans,octa-cis-undecaprenyl diphospho-[N-acetyl-alpha-D-glucosaminyl-(1-&gt;4)]-N-acetyl-alpha-D-muramoyl-L-alanyl-D-glutamyl-meso-2,6-diaminopimeloyl-D-alanyl-D-alanine + UDP + H(+)</text>
        <dbReference type="Rhea" id="RHEA:31227"/>
        <dbReference type="ChEBI" id="CHEBI:15378"/>
        <dbReference type="ChEBI" id="CHEBI:57705"/>
        <dbReference type="ChEBI" id="CHEBI:58223"/>
        <dbReference type="ChEBI" id="CHEBI:61387"/>
        <dbReference type="ChEBI" id="CHEBI:61388"/>
        <dbReference type="EC" id="2.4.1.227"/>
    </reaction>
</comment>
<comment type="function">
    <text evidence="10">Cell wall formation. Catalyzes the transfer of a GlcNAc subunit on undecaprenyl-pyrophosphoryl-MurNAc-pentapeptide (lipid intermediate I) to form undecaprenyl-pyrophosphoryl-MurNAc-(pentapeptide)GlcNAc (lipid intermediate II).</text>
</comment>
<keyword evidence="2 10" id="KW-0132">Cell division</keyword>
<dbReference type="Proteomes" id="UP000482800">
    <property type="component" value="Unassembled WGS sequence"/>
</dbReference>
<keyword evidence="5 10" id="KW-0133">Cell shape</keyword>
<reference evidence="13 14" key="2">
    <citation type="submission" date="2020-03" db="EMBL/GenBank/DDBJ databases">
        <authorList>
            <person name="Ichikawa N."/>
            <person name="Kimura A."/>
            <person name="Kitahashi Y."/>
            <person name="Uohara A."/>
        </authorList>
    </citation>
    <scope>NUCLEOTIDE SEQUENCE [LARGE SCALE GENOMIC DNA]</scope>
    <source>
        <strain evidence="13 14">NBRC 108639</strain>
    </source>
</reference>
<keyword evidence="8 10" id="KW-0131">Cell cycle</keyword>
<comment type="pathway">
    <text evidence="10">Cell wall biogenesis; peptidoglycan biosynthesis.</text>
</comment>
<comment type="similarity">
    <text evidence="10">Belongs to the glycosyltransferase 28 family. MurG subfamily.</text>
</comment>